<organism evidence="2 3">
    <name type="scientific">Candidatus Protofrankia californiensis</name>
    <dbReference type="NCBI Taxonomy" id="1839754"/>
    <lineage>
        <taxon>Bacteria</taxon>
        <taxon>Bacillati</taxon>
        <taxon>Actinomycetota</taxon>
        <taxon>Actinomycetes</taxon>
        <taxon>Frankiales</taxon>
        <taxon>Frankiaceae</taxon>
        <taxon>Protofrankia</taxon>
    </lineage>
</organism>
<dbReference type="EMBL" id="FLUV01002296">
    <property type="protein sequence ID" value="SBW28092.1"/>
    <property type="molecule type" value="Genomic_DNA"/>
</dbReference>
<feature type="chain" id="PRO_5008679819" description="RND family efflux transporter MFP subunit" evidence="1">
    <location>
        <begin position="23"/>
        <end position="235"/>
    </location>
</feature>
<sequence length="235" mass="23743">MRPSRRRTVFVLVWLAVTVAVAAMTARVAAPDAASGETAGSTSDVAAVRLADRATVSVTQERIQPVLSLDGSVQPAEPTAGGGGFDIVASVQPVDLAYRLIEPPAGIQAAILGGPTGFPCAYKGLVAASSEGGPSAVGTSVRCGIPSSVRAVAGLSATIVIALDAGRVAPALPLSAVVGSAQQGQVVVVSPDGRARSVRTVTLGVSDPMWMEIRDGLSPGDQVLERPVQSDLLSR</sequence>
<feature type="signal peptide" evidence="1">
    <location>
        <begin position="1"/>
        <end position="22"/>
    </location>
</feature>
<dbReference type="Proteomes" id="UP000199013">
    <property type="component" value="Unassembled WGS sequence"/>
</dbReference>
<dbReference type="AlphaFoldDB" id="A0A1C3PE40"/>
<proteinExistence type="predicted"/>
<evidence type="ECO:0008006" key="4">
    <source>
        <dbReference type="Google" id="ProtNLM"/>
    </source>
</evidence>
<dbReference type="Gene3D" id="2.40.420.20">
    <property type="match status" value="1"/>
</dbReference>
<gene>
    <name evidence="2" type="ORF">FDG2_5530</name>
</gene>
<keyword evidence="1" id="KW-0732">Signal</keyword>
<evidence type="ECO:0000313" key="2">
    <source>
        <dbReference type="EMBL" id="SBW28092.1"/>
    </source>
</evidence>
<name>A0A1C3PE40_9ACTN</name>
<evidence type="ECO:0000256" key="1">
    <source>
        <dbReference type="SAM" id="SignalP"/>
    </source>
</evidence>
<evidence type="ECO:0000313" key="3">
    <source>
        <dbReference type="Proteomes" id="UP000199013"/>
    </source>
</evidence>
<protein>
    <recommendedName>
        <fullName evidence="4">RND family efflux transporter MFP subunit</fullName>
    </recommendedName>
</protein>
<accession>A0A1C3PE40</accession>
<reference evidence="3" key="1">
    <citation type="submission" date="2016-02" db="EMBL/GenBank/DDBJ databases">
        <authorList>
            <person name="Wibberg D."/>
        </authorList>
    </citation>
    <scope>NUCLEOTIDE SEQUENCE [LARGE SCALE GENOMIC DNA]</scope>
</reference>
<keyword evidence="3" id="KW-1185">Reference proteome</keyword>